<keyword evidence="4" id="KW-1185">Reference proteome</keyword>
<dbReference type="OrthoDB" id="6141102at2759"/>
<gene>
    <name evidence="3" type="ORF">PHMEG_0004199</name>
</gene>
<evidence type="ECO:0000256" key="1">
    <source>
        <dbReference type="ARBA" id="ARBA00023015"/>
    </source>
</evidence>
<proteinExistence type="predicted"/>
<dbReference type="SUPFAM" id="SSF82199">
    <property type="entry name" value="SET domain"/>
    <property type="match status" value="1"/>
</dbReference>
<evidence type="ECO:0000313" key="4">
    <source>
        <dbReference type="Proteomes" id="UP000198211"/>
    </source>
</evidence>
<dbReference type="GO" id="GO:0046976">
    <property type="term" value="F:histone H3K27 methyltransferase activity"/>
    <property type="evidence" value="ECO:0007669"/>
    <property type="project" value="TreeGrafter"/>
</dbReference>
<dbReference type="PANTHER" id="PTHR45747:SF4">
    <property type="entry name" value="HISTONE-LYSINE N-METHYLTRANSFERASE E(Z)"/>
    <property type="match status" value="1"/>
</dbReference>
<dbReference type="PANTHER" id="PTHR45747">
    <property type="entry name" value="HISTONE-LYSINE N-METHYLTRANSFERASE E(Z)"/>
    <property type="match status" value="1"/>
</dbReference>
<dbReference type="Gene3D" id="2.170.270.10">
    <property type="entry name" value="SET domain"/>
    <property type="match status" value="1"/>
</dbReference>
<accession>A0A225WUH1</accession>
<evidence type="ECO:0000256" key="2">
    <source>
        <dbReference type="ARBA" id="ARBA00023163"/>
    </source>
</evidence>
<reference evidence="4" key="1">
    <citation type="submission" date="2017-03" db="EMBL/GenBank/DDBJ databases">
        <title>Phytopthora megakarya and P. palmivora, two closely related causual agents of cacao black pod achieved similar genome size and gene model numbers by different mechanisms.</title>
        <authorList>
            <person name="Ali S."/>
            <person name="Shao J."/>
            <person name="Larry D.J."/>
            <person name="Kronmiller B."/>
            <person name="Shen D."/>
            <person name="Strem M.D."/>
            <person name="Melnick R.L."/>
            <person name="Guiltinan M.J."/>
            <person name="Tyler B.M."/>
            <person name="Meinhardt L.W."/>
            <person name="Bailey B.A."/>
        </authorList>
    </citation>
    <scope>NUCLEOTIDE SEQUENCE [LARGE SCALE GENOMIC DNA]</scope>
    <source>
        <strain evidence="4">zdho120</strain>
    </source>
</reference>
<comment type="caution">
    <text evidence="3">The sequence shown here is derived from an EMBL/GenBank/DDBJ whole genome shotgun (WGS) entry which is preliminary data.</text>
</comment>
<dbReference type="STRING" id="4795.A0A225WUH1"/>
<sequence>MRCSCMKRDQMCEKAYACSRDCPNRLFMFAGGMPYKQVSVLCGTSRVCPDVCVSCGASELAVAVPLAKISASNRRCMQSTCGNVNVIRSKHKLLGKSFSSIHGYGMYTREPITANEFVYEYTGAMLSQDEAERRGLDLRQDGNELLVRFK</sequence>
<dbReference type="EMBL" id="NBNE01000241">
    <property type="protein sequence ID" value="OWZ21263.1"/>
    <property type="molecule type" value="Genomic_DNA"/>
</dbReference>
<dbReference type="InterPro" id="IPR046341">
    <property type="entry name" value="SET_dom_sf"/>
</dbReference>
<name>A0A225WUH1_9STRA</name>
<dbReference type="AlphaFoldDB" id="A0A225WUH1"/>
<dbReference type="GO" id="GO:0031507">
    <property type="term" value="P:heterochromatin formation"/>
    <property type="evidence" value="ECO:0007669"/>
    <property type="project" value="TreeGrafter"/>
</dbReference>
<dbReference type="InterPro" id="IPR045318">
    <property type="entry name" value="EZH1/2-like"/>
</dbReference>
<dbReference type="GO" id="GO:0003682">
    <property type="term" value="F:chromatin binding"/>
    <property type="evidence" value="ECO:0007669"/>
    <property type="project" value="TreeGrafter"/>
</dbReference>
<organism evidence="3 4">
    <name type="scientific">Phytophthora megakarya</name>
    <dbReference type="NCBI Taxonomy" id="4795"/>
    <lineage>
        <taxon>Eukaryota</taxon>
        <taxon>Sar</taxon>
        <taxon>Stramenopiles</taxon>
        <taxon>Oomycota</taxon>
        <taxon>Peronosporomycetes</taxon>
        <taxon>Peronosporales</taxon>
        <taxon>Peronosporaceae</taxon>
        <taxon>Phytophthora</taxon>
    </lineage>
</organism>
<keyword evidence="1" id="KW-0805">Transcription regulation</keyword>
<dbReference type="GO" id="GO:0005634">
    <property type="term" value="C:nucleus"/>
    <property type="evidence" value="ECO:0007669"/>
    <property type="project" value="TreeGrafter"/>
</dbReference>
<protein>
    <submittedName>
        <fullName evidence="3">Polycomb protein EZH2</fullName>
    </submittedName>
</protein>
<keyword evidence="2" id="KW-0804">Transcription</keyword>
<evidence type="ECO:0000313" key="3">
    <source>
        <dbReference type="EMBL" id="OWZ21263.1"/>
    </source>
</evidence>
<dbReference type="Proteomes" id="UP000198211">
    <property type="component" value="Unassembled WGS sequence"/>
</dbReference>